<evidence type="ECO:0000256" key="3">
    <source>
        <dbReference type="ARBA" id="ARBA00023052"/>
    </source>
</evidence>
<dbReference type="CDD" id="cd02016">
    <property type="entry name" value="TPP_E1_OGDC_like"/>
    <property type="match status" value="1"/>
</dbReference>
<evidence type="ECO:0000256" key="1">
    <source>
        <dbReference type="ARBA" id="ARBA00001964"/>
    </source>
</evidence>
<dbReference type="GO" id="GO:0045252">
    <property type="term" value="C:oxoglutarate dehydrogenase complex"/>
    <property type="evidence" value="ECO:0007669"/>
    <property type="project" value="TreeGrafter"/>
</dbReference>
<keyword evidence="2 6" id="KW-0560">Oxidoreductase</keyword>
<dbReference type="SMART" id="SM00861">
    <property type="entry name" value="Transket_pyr"/>
    <property type="match status" value="1"/>
</dbReference>
<dbReference type="GO" id="GO:0005829">
    <property type="term" value="C:cytosol"/>
    <property type="evidence" value="ECO:0007669"/>
    <property type="project" value="TreeGrafter"/>
</dbReference>
<evidence type="ECO:0000256" key="6">
    <source>
        <dbReference type="HAMAP-Rule" id="MF_01169"/>
    </source>
</evidence>
<dbReference type="FunFam" id="3.40.50.970:FF:000036">
    <property type="entry name" value="2-oxoglutarate dehydrogenase E1 component"/>
    <property type="match status" value="1"/>
</dbReference>
<dbReference type="GO" id="GO:0004591">
    <property type="term" value="F:oxoglutarate dehydrogenase (succinyl-transferring) activity"/>
    <property type="evidence" value="ECO:0007669"/>
    <property type="project" value="UniProtKB-UniRule"/>
</dbReference>
<dbReference type="EMBL" id="AP019400">
    <property type="protein sequence ID" value="BBI35391.1"/>
    <property type="molecule type" value="Genomic_DNA"/>
</dbReference>
<reference evidence="9 10" key="1">
    <citation type="submission" date="2019-01" db="EMBL/GenBank/DDBJ databases">
        <title>Complete genome sequence of Cohnella hallensis HS21 isolated from Korean fir (Abies koreana) rhizospheric soil.</title>
        <authorList>
            <person name="Jiang L."/>
            <person name="Kang S.W."/>
            <person name="Kim S."/>
            <person name="Jung J."/>
            <person name="Kim C.Y."/>
            <person name="Kim D.H."/>
            <person name="Kim S.W."/>
            <person name="Lee J."/>
        </authorList>
    </citation>
    <scope>NUCLEOTIDE SEQUENCE [LARGE SCALE GENOMIC DNA]</scope>
    <source>
        <strain evidence="9 10">HS21</strain>
    </source>
</reference>
<gene>
    <name evidence="6 9" type="primary">odhA</name>
    <name evidence="9" type="ORF">KCTCHS21_47900</name>
</gene>
<dbReference type="InterPro" id="IPR031717">
    <property type="entry name" value="ODO-1/KGD_C"/>
</dbReference>
<dbReference type="Pfam" id="PF02779">
    <property type="entry name" value="Transket_pyr"/>
    <property type="match status" value="1"/>
</dbReference>
<dbReference type="Gene3D" id="3.40.50.970">
    <property type="match status" value="1"/>
</dbReference>
<comment type="catalytic activity">
    <reaction evidence="5 6">
        <text>N(6)-[(R)-lipoyl]-L-lysyl-[protein] + 2-oxoglutarate + H(+) = N(6)-[(R)-S(8)-succinyldihydrolipoyl]-L-lysyl-[protein] + CO2</text>
        <dbReference type="Rhea" id="RHEA:12188"/>
        <dbReference type="Rhea" id="RHEA-COMP:10474"/>
        <dbReference type="Rhea" id="RHEA-COMP:20092"/>
        <dbReference type="ChEBI" id="CHEBI:15378"/>
        <dbReference type="ChEBI" id="CHEBI:16526"/>
        <dbReference type="ChEBI" id="CHEBI:16810"/>
        <dbReference type="ChEBI" id="CHEBI:83099"/>
        <dbReference type="ChEBI" id="CHEBI:83120"/>
        <dbReference type="EC" id="1.2.4.2"/>
    </reaction>
</comment>
<feature type="region of interest" description="Disordered" evidence="7">
    <location>
        <begin position="48"/>
        <end position="76"/>
    </location>
</feature>
<dbReference type="InterPro" id="IPR005475">
    <property type="entry name" value="Transketolase-like_Pyr-bd"/>
</dbReference>
<dbReference type="Gene3D" id="1.10.287.1150">
    <property type="entry name" value="TPP helical domain"/>
    <property type="match status" value="1"/>
</dbReference>
<dbReference type="NCBIfam" id="NF006914">
    <property type="entry name" value="PRK09404.1"/>
    <property type="match status" value="1"/>
</dbReference>
<dbReference type="InterPro" id="IPR023784">
    <property type="entry name" value="2oxoglutarate_DH_E1_bac"/>
</dbReference>
<dbReference type="KEGG" id="cohn:KCTCHS21_47900"/>
<organism evidence="9 10">
    <name type="scientific">Cohnella abietis</name>
    <dbReference type="NCBI Taxonomy" id="2507935"/>
    <lineage>
        <taxon>Bacteria</taxon>
        <taxon>Bacillati</taxon>
        <taxon>Bacillota</taxon>
        <taxon>Bacilli</taxon>
        <taxon>Bacillales</taxon>
        <taxon>Paenibacillaceae</taxon>
        <taxon>Cohnella</taxon>
    </lineage>
</organism>
<comment type="cofactor">
    <cofactor evidence="1 6">
        <name>thiamine diphosphate</name>
        <dbReference type="ChEBI" id="CHEBI:58937"/>
    </cofactor>
</comment>
<dbReference type="PANTHER" id="PTHR23152:SF4">
    <property type="entry name" value="2-OXOADIPATE DEHYDROGENASE COMPLEX COMPONENT E1"/>
    <property type="match status" value="1"/>
</dbReference>
<comment type="function">
    <text evidence="6">E1 component of the 2-oxoglutarate dehydrogenase (OGDH) complex which catalyzes the decarboxylation of 2-oxoglutarate, the first step in the conversion of 2-oxoglutarate to succinyl-CoA and CO(2).</text>
</comment>
<evidence type="ECO:0000313" key="9">
    <source>
        <dbReference type="EMBL" id="BBI35391.1"/>
    </source>
</evidence>
<sequence>MSDNNELMQGQWQQFFGPNLGYIQEQYDIYLQNAEAVSPQYRELFAQYGAPPRGDSPVTRPQTASTEPSSARNGSTSVDTVLLKKAIAAGQLAWNIRSFGHLAADIDPLDLSIKASSKMIEPSTYGLTEDDLLKLPPECVWEDAPYPMKTALEAVQKLREVYTGSIAFEFGHVHDEHERKWLNDRAEVVIPSTKLLNSEKETLLRKLLEAEQFEDFLQRTFVGQKRFSAEGVEALIPLTDEIVHELTNDGARHIVMGMAHRGRLNVLAHVLGKPYGNIFSEFQNSANKKILPSEGSLSINYGWTGDVKYHLGANRSIHSGETAETRITLANNPSHLEYVNPVVGGFARAAQEDRSKPGYPVQNLDLAASIIIHGDAAFSGEGIVAETLNFNNLKGYTSGGTIHIIANNRIGFTTESHDSRSTHYASDLAKGFEIPIVHVNADDPEACLAAARMASEYRTLFKKDFLVDLIGYRRYGHNETDDPETTQPLIYKKVKSHKTVSQLYADKLVREGFLSAEGAEQIKRDVQNKLKTAYDEVKGQDHKNPIQQTQPKPYNLEASKSVTAVSIDKLRDINKGLLSWPKSFSVYGKLQRILERRSDALNEGEKVDWGHAETLAFASILADGRPLRLSGQDVERATFAHRNLVLHDSVTGDTFCPLHSLPEAKASFAIHNSPLSEAGVLGLEYGYNVYAPETMVIWEAQYGDFVNAAQVLIDQFISAGQSKWTQRSGLVMLLPHGYEGQGPEHSSARMERFLQLSGEGNWTVAYLSSAAQYFHLLRRQAAEINTDAARPLIVMAPKSMIRNPYVASSASLLSEGTFQTVVEQSGLGEHPARIERLVLCTGKVSVDLAEELDKSADVNRDWLHIVRVEQLYPFPRQEIQAIIDRFPNLTEVVWVQEEPKNMGAWSYIEPRIRDLIGSKSVTVSYNGRPKRSSPASGYQQIHVFEQQFIINQALVQKKKTAIKTGR</sequence>
<dbReference type="Proteomes" id="UP000289856">
    <property type="component" value="Chromosome"/>
</dbReference>
<dbReference type="Pfam" id="PF16870">
    <property type="entry name" value="OxoGdeHyase_C"/>
    <property type="match status" value="1"/>
</dbReference>
<keyword evidence="10" id="KW-1185">Reference proteome</keyword>
<dbReference type="HAMAP" id="MF_01169">
    <property type="entry name" value="SucA_OdhA"/>
    <property type="match status" value="1"/>
</dbReference>
<dbReference type="InterPro" id="IPR011603">
    <property type="entry name" value="2oxoglutarate_DH_E1"/>
</dbReference>
<evidence type="ECO:0000256" key="7">
    <source>
        <dbReference type="SAM" id="MobiDB-lite"/>
    </source>
</evidence>
<name>A0A3T1DB85_9BACL</name>
<feature type="compositionally biased region" description="Polar residues" evidence="7">
    <location>
        <begin position="59"/>
        <end position="76"/>
    </location>
</feature>
<evidence type="ECO:0000313" key="10">
    <source>
        <dbReference type="Proteomes" id="UP000289856"/>
    </source>
</evidence>
<dbReference type="PIRSF" id="PIRSF000157">
    <property type="entry name" value="Oxoglu_dh_E1"/>
    <property type="match status" value="1"/>
</dbReference>
<dbReference type="EC" id="1.2.4.2" evidence="6"/>
<feature type="domain" description="Transketolase-like pyrimidine-binding" evidence="8">
    <location>
        <begin position="607"/>
        <end position="803"/>
    </location>
</feature>
<dbReference type="Gene3D" id="3.40.50.12470">
    <property type="match status" value="1"/>
</dbReference>
<dbReference type="Pfam" id="PF00676">
    <property type="entry name" value="E1_dh"/>
    <property type="match status" value="1"/>
</dbReference>
<proteinExistence type="inferred from homology"/>
<dbReference type="NCBIfam" id="TIGR00239">
    <property type="entry name" value="2oxo_dh_E1"/>
    <property type="match status" value="1"/>
</dbReference>
<dbReference type="GO" id="GO:0006099">
    <property type="term" value="P:tricarboxylic acid cycle"/>
    <property type="evidence" value="ECO:0007669"/>
    <property type="project" value="TreeGrafter"/>
</dbReference>
<keyword evidence="4 6" id="KW-0324">Glycolysis</keyword>
<dbReference type="OrthoDB" id="9759785at2"/>
<dbReference type="InterPro" id="IPR029061">
    <property type="entry name" value="THDP-binding"/>
</dbReference>
<comment type="subunit">
    <text evidence="6">Homodimer. Part of the 2-oxoglutarate dehydrogenase (OGDH) complex composed of E1 (2-oxoglutarate dehydrogenase), E2 (dihydrolipoamide succinyltransferase) and E3 (dihydrolipoamide dehydrogenase); the complex contains multiple copies of the three enzymatic components (E1, E2 and E3).</text>
</comment>
<evidence type="ECO:0000256" key="2">
    <source>
        <dbReference type="ARBA" id="ARBA00023002"/>
    </source>
</evidence>
<dbReference type="AlphaFoldDB" id="A0A3T1DB85"/>
<dbReference type="GO" id="GO:0030976">
    <property type="term" value="F:thiamine pyrophosphate binding"/>
    <property type="evidence" value="ECO:0007669"/>
    <property type="project" value="UniProtKB-UniRule"/>
</dbReference>
<evidence type="ECO:0000256" key="4">
    <source>
        <dbReference type="ARBA" id="ARBA00023152"/>
    </source>
</evidence>
<protein>
    <recommendedName>
        <fullName evidence="6">2-oxoglutarate dehydrogenase E1 component</fullName>
        <ecNumber evidence="6">1.2.4.2</ecNumber>
    </recommendedName>
    <alternativeName>
        <fullName evidence="6">Alpha-ketoglutarate dehydrogenase</fullName>
    </alternativeName>
</protein>
<dbReference type="GO" id="GO:0006096">
    <property type="term" value="P:glycolytic process"/>
    <property type="evidence" value="ECO:0007669"/>
    <property type="project" value="UniProtKB-UniRule"/>
</dbReference>
<accession>A0A3T1DB85</accession>
<dbReference type="InterPro" id="IPR042179">
    <property type="entry name" value="KGD_C_sf"/>
</dbReference>
<evidence type="ECO:0000256" key="5">
    <source>
        <dbReference type="ARBA" id="ARBA00051911"/>
    </source>
</evidence>
<dbReference type="NCBIfam" id="NF008907">
    <property type="entry name" value="PRK12270.1"/>
    <property type="match status" value="1"/>
</dbReference>
<keyword evidence="3 6" id="KW-0786">Thiamine pyrophosphate</keyword>
<dbReference type="InterPro" id="IPR001017">
    <property type="entry name" value="DH_E1"/>
</dbReference>
<comment type="similarity">
    <text evidence="6">Belongs to the alpha-ketoglutarate dehydrogenase family.</text>
</comment>
<dbReference type="PANTHER" id="PTHR23152">
    <property type="entry name" value="2-OXOGLUTARATE DEHYDROGENASE"/>
    <property type="match status" value="1"/>
</dbReference>
<dbReference type="Gene3D" id="3.40.50.11610">
    <property type="entry name" value="Multifunctional 2-oxoglutarate metabolism enzyme, C-terminal domain"/>
    <property type="match status" value="1"/>
</dbReference>
<dbReference type="SUPFAM" id="SSF52518">
    <property type="entry name" value="Thiamin diphosphate-binding fold (THDP-binding)"/>
    <property type="match status" value="2"/>
</dbReference>
<dbReference type="RefSeq" id="WP_130616674.1">
    <property type="nucleotide sequence ID" value="NZ_AP019400.1"/>
</dbReference>
<evidence type="ECO:0000259" key="8">
    <source>
        <dbReference type="SMART" id="SM00861"/>
    </source>
</evidence>